<organism evidence="4 5">
    <name type="scientific">Melghirimyces algeriensis</name>
    <dbReference type="NCBI Taxonomy" id="910412"/>
    <lineage>
        <taxon>Bacteria</taxon>
        <taxon>Bacillati</taxon>
        <taxon>Bacillota</taxon>
        <taxon>Bacilli</taxon>
        <taxon>Bacillales</taxon>
        <taxon>Thermoactinomycetaceae</taxon>
        <taxon>Melghirimyces</taxon>
    </lineage>
</organism>
<dbReference type="PRINTS" id="PR00455">
    <property type="entry name" value="HTHTETR"/>
</dbReference>
<dbReference type="PANTHER" id="PTHR43479">
    <property type="entry name" value="ACREF/ENVCD OPERON REPRESSOR-RELATED"/>
    <property type="match status" value="1"/>
</dbReference>
<dbReference type="Gene3D" id="1.10.10.60">
    <property type="entry name" value="Homeodomain-like"/>
    <property type="match status" value="1"/>
</dbReference>
<dbReference type="PANTHER" id="PTHR43479:SF11">
    <property type="entry name" value="ACREF_ENVCD OPERON REPRESSOR-RELATED"/>
    <property type="match status" value="1"/>
</dbReference>
<dbReference type="Pfam" id="PF00440">
    <property type="entry name" value="TetR_N"/>
    <property type="match status" value="1"/>
</dbReference>
<gene>
    <name evidence="4" type="ORF">SAMN06264849_105193</name>
</gene>
<feature type="DNA-binding region" description="H-T-H motif" evidence="2">
    <location>
        <begin position="42"/>
        <end position="61"/>
    </location>
</feature>
<reference evidence="4 5" key="1">
    <citation type="submission" date="2017-05" db="EMBL/GenBank/DDBJ databases">
        <authorList>
            <person name="Varghese N."/>
            <person name="Submissions S."/>
        </authorList>
    </citation>
    <scope>NUCLEOTIDE SEQUENCE [LARGE SCALE GENOMIC DNA]</scope>
    <source>
        <strain evidence="4 5">DSM 45474</strain>
    </source>
</reference>
<dbReference type="InterPro" id="IPR036271">
    <property type="entry name" value="Tet_transcr_reg_TetR-rel_C_sf"/>
</dbReference>
<feature type="domain" description="HTH tetR-type" evidence="3">
    <location>
        <begin position="19"/>
        <end position="79"/>
    </location>
</feature>
<dbReference type="PROSITE" id="PS50977">
    <property type="entry name" value="HTH_TETR_2"/>
    <property type="match status" value="1"/>
</dbReference>
<dbReference type="InterPro" id="IPR009057">
    <property type="entry name" value="Homeodomain-like_sf"/>
</dbReference>
<dbReference type="EMBL" id="FXTI01000005">
    <property type="protein sequence ID" value="SMO67787.1"/>
    <property type="molecule type" value="Genomic_DNA"/>
</dbReference>
<dbReference type="RefSeq" id="WP_142505515.1">
    <property type="nucleotide sequence ID" value="NZ_FXTI01000005.1"/>
</dbReference>
<dbReference type="InterPro" id="IPR050624">
    <property type="entry name" value="HTH-type_Tx_Regulator"/>
</dbReference>
<dbReference type="InterPro" id="IPR041490">
    <property type="entry name" value="KstR2_TetR_C"/>
</dbReference>
<name>A0A521D7U2_9BACL</name>
<evidence type="ECO:0000256" key="2">
    <source>
        <dbReference type="PROSITE-ProRule" id="PRU00335"/>
    </source>
</evidence>
<sequence length="216" mass="25343">MSRNPKRIPSMVKNRQLVEKRRGQMIRGACDLFVRKGFHKTTTREIARECGLSIGTMYEYIQSKEDVLYLVCDYIHSELEKRLKNALAETGTGREGLTKAIAQHFKVMEEMSDYVLLIYQETKSLPKEAMSYVLKKEEEITFLFEEILRRGIQDGTLTLTPSSVKLMAHNIMVLGQMWTFRRWALKQHYTLEEYTRRQTALLLDKCTHEEQGREVQ</sequence>
<evidence type="ECO:0000256" key="1">
    <source>
        <dbReference type="ARBA" id="ARBA00023125"/>
    </source>
</evidence>
<accession>A0A521D7U2</accession>
<dbReference type="SUPFAM" id="SSF48498">
    <property type="entry name" value="Tetracyclin repressor-like, C-terminal domain"/>
    <property type="match status" value="1"/>
</dbReference>
<evidence type="ECO:0000313" key="5">
    <source>
        <dbReference type="Proteomes" id="UP000315636"/>
    </source>
</evidence>
<dbReference type="Pfam" id="PF17932">
    <property type="entry name" value="TetR_C_24"/>
    <property type="match status" value="1"/>
</dbReference>
<dbReference type="AlphaFoldDB" id="A0A521D7U2"/>
<keyword evidence="1 2" id="KW-0238">DNA-binding</keyword>
<protein>
    <submittedName>
        <fullName evidence="4">Transcriptional regulator, TetR family</fullName>
    </submittedName>
</protein>
<dbReference type="GO" id="GO:0003677">
    <property type="term" value="F:DNA binding"/>
    <property type="evidence" value="ECO:0007669"/>
    <property type="project" value="UniProtKB-UniRule"/>
</dbReference>
<dbReference type="OrthoDB" id="2356263at2"/>
<evidence type="ECO:0000313" key="4">
    <source>
        <dbReference type="EMBL" id="SMO67787.1"/>
    </source>
</evidence>
<dbReference type="SUPFAM" id="SSF46689">
    <property type="entry name" value="Homeodomain-like"/>
    <property type="match status" value="1"/>
</dbReference>
<evidence type="ECO:0000259" key="3">
    <source>
        <dbReference type="PROSITE" id="PS50977"/>
    </source>
</evidence>
<dbReference type="Gene3D" id="1.10.357.10">
    <property type="entry name" value="Tetracycline Repressor, domain 2"/>
    <property type="match status" value="1"/>
</dbReference>
<dbReference type="Proteomes" id="UP000315636">
    <property type="component" value="Unassembled WGS sequence"/>
</dbReference>
<dbReference type="InterPro" id="IPR001647">
    <property type="entry name" value="HTH_TetR"/>
</dbReference>
<keyword evidence="5" id="KW-1185">Reference proteome</keyword>
<proteinExistence type="predicted"/>